<dbReference type="GO" id="GO:0003677">
    <property type="term" value="F:DNA binding"/>
    <property type="evidence" value="ECO:0007669"/>
    <property type="project" value="UniProtKB-KW"/>
</dbReference>
<dbReference type="InterPro" id="IPR001789">
    <property type="entry name" value="Sig_transdc_resp-reg_receiver"/>
</dbReference>
<dbReference type="Pfam" id="PF04397">
    <property type="entry name" value="LytTR"/>
    <property type="match status" value="1"/>
</dbReference>
<keyword evidence="5" id="KW-1185">Reference proteome</keyword>
<protein>
    <submittedName>
        <fullName evidence="4">DNA-binding LytR/AlgR family response regulator</fullName>
    </submittedName>
</protein>
<dbReference type="InterPro" id="IPR007492">
    <property type="entry name" value="LytTR_DNA-bd_dom"/>
</dbReference>
<dbReference type="SUPFAM" id="SSF52172">
    <property type="entry name" value="CheY-like"/>
    <property type="match status" value="1"/>
</dbReference>
<name>A0A327WB40_9BACT</name>
<dbReference type="GO" id="GO:0000156">
    <property type="term" value="F:phosphorelay response regulator activity"/>
    <property type="evidence" value="ECO:0007669"/>
    <property type="project" value="InterPro"/>
</dbReference>
<evidence type="ECO:0000259" key="2">
    <source>
        <dbReference type="PROSITE" id="PS50110"/>
    </source>
</evidence>
<gene>
    <name evidence="4" type="ORF">CLV59_101159</name>
</gene>
<dbReference type="Gene3D" id="3.40.50.2300">
    <property type="match status" value="1"/>
</dbReference>
<dbReference type="Gene3D" id="2.40.50.1020">
    <property type="entry name" value="LytTr DNA-binding domain"/>
    <property type="match status" value="1"/>
</dbReference>
<sequence>MEQQIRCLIVDDEPFARELMTTYIAKVPQLEVVGVCENAFEAIAILQEQPIDLLFSDIRMPNINGVEMIRSLPNIPMVIFTTASPDYAVEGFELDVVDYLMKPFGFDRLLKAINKAKIILQQRRQSQAPPSKEKPTNTFMFVKDGQKLSKVVFEDIYYVEGMKDYIKIVTLHETHIVYQRMKHMEEILPDKQFIRVHKSYIVRLNAIKNILGNTAELLNNHTIIISKQYKAELNRRLGIATDHQEEE</sequence>
<feature type="domain" description="HTH LytTR-type" evidence="3">
    <location>
        <begin position="140"/>
        <end position="239"/>
    </location>
</feature>
<dbReference type="AlphaFoldDB" id="A0A327WB40"/>
<dbReference type="SMART" id="SM00850">
    <property type="entry name" value="LytTR"/>
    <property type="match status" value="1"/>
</dbReference>
<evidence type="ECO:0000313" key="4">
    <source>
        <dbReference type="EMBL" id="RAJ87409.1"/>
    </source>
</evidence>
<keyword evidence="4" id="KW-0238">DNA-binding</keyword>
<accession>A0A327WB40</accession>
<evidence type="ECO:0000259" key="3">
    <source>
        <dbReference type="PROSITE" id="PS50930"/>
    </source>
</evidence>
<keyword evidence="1" id="KW-0597">Phosphoprotein</keyword>
<dbReference type="PROSITE" id="PS50930">
    <property type="entry name" value="HTH_LYTTR"/>
    <property type="match status" value="1"/>
</dbReference>
<comment type="caution">
    <text evidence="4">The sequence shown here is derived from an EMBL/GenBank/DDBJ whole genome shotgun (WGS) entry which is preliminary data.</text>
</comment>
<dbReference type="InterPro" id="IPR046947">
    <property type="entry name" value="LytR-like"/>
</dbReference>
<reference evidence="4 5" key="1">
    <citation type="submission" date="2018-06" db="EMBL/GenBank/DDBJ databases">
        <title>Genomic Encyclopedia of Archaeal and Bacterial Type Strains, Phase II (KMG-II): from individual species to whole genera.</title>
        <authorList>
            <person name="Goeker M."/>
        </authorList>
    </citation>
    <scope>NUCLEOTIDE SEQUENCE [LARGE SCALE GENOMIC DNA]</scope>
    <source>
        <strain evidence="4 5">DSM 29821</strain>
    </source>
</reference>
<dbReference type="RefSeq" id="WP_111590103.1">
    <property type="nucleotide sequence ID" value="NZ_QLMA01000001.1"/>
</dbReference>
<dbReference type="SMART" id="SM00448">
    <property type="entry name" value="REC"/>
    <property type="match status" value="1"/>
</dbReference>
<dbReference type="Proteomes" id="UP000249819">
    <property type="component" value="Unassembled WGS sequence"/>
</dbReference>
<feature type="domain" description="Response regulatory" evidence="2">
    <location>
        <begin position="6"/>
        <end position="117"/>
    </location>
</feature>
<dbReference type="InterPro" id="IPR011006">
    <property type="entry name" value="CheY-like_superfamily"/>
</dbReference>
<dbReference type="EMBL" id="QLMA01000001">
    <property type="protein sequence ID" value="RAJ87409.1"/>
    <property type="molecule type" value="Genomic_DNA"/>
</dbReference>
<evidence type="ECO:0000256" key="1">
    <source>
        <dbReference type="PROSITE-ProRule" id="PRU00169"/>
    </source>
</evidence>
<proteinExistence type="predicted"/>
<organism evidence="4 5">
    <name type="scientific">Chitinophaga dinghuensis</name>
    <dbReference type="NCBI Taxonomy" id="1539050"/>
    <lineage>
        <taxon>Bacteria</taxon>
        <taxon>Pseudomonadati</taxon>
        <taxon>Bacteroidota</taxon>
        <taxon>Chitinophagia</taxon>
        <taxon>Chitinophagales</taxon>
        <taxon>Chitinophagaceae</taxon>
        <taxon>Chitinophaga</taxon>
    </lineage>
</organism>
<dbReference type="OrthoDB" id="2168082at2"/>
<dbReference type="PROSITE" id="PS50110">
    <property type="entry name" value="RESPONSE_REGULATORY"/>
    <property type="match status" value="1"/>
</dbReference>
<dbReference type="PANTHER" id="PTHR37299">
    <property type="entry name" value="TRANSCRIPTIONAL REGULATOR-RELATED"/>
    <property type="match status" value="1"/>
</dbReference>
<evidence type="ECO:0000313" key="5">
    <source>
        <dbReference type="Proteomes" id="UP000249819"/>
    </source>
</evidence>
<dbReference type="Pfam" id="PF00072">
    <property type="entry name" value="Response_reg"/>
    <property type="match status" value="1"/>
</dbReference>
<feature type="modified residue" description="4-aspartylphosphate" evidence="1">
    <location>
        <position position="57"/>
    </location>
</feature>
<dbReference type="PANTHER" id="PTHR37299:SF1">
    <property type="entry name" value="STAGE 0 SPORULATION PROTEIN A HOMOLOG"/>
    <property type="match status" value="1"/>
</dbReference>